<dbReference type="InterPro" id="IPR051333">
    <property type="entry name" value="CLIP_Serine_Protease"/>
</dbReference>
<feature type="domain" description="Peptidase S1" evidence="1">
    <location>
        <begin position="322"/>
        <end position="678"/>
    </location>
</feature>
<dbReference type="PANTHER" id="PTHR24260">
    <property type="match status" value="1"/>
</dbReference>
<evidence type="ECO:0000313" key="2">
    <source>
        <dbReference type="EMBL" id="CAH2097020.1"/>
    </source>
</evidence>
<sequence length="737" mass="84278">MVYLRPAANAKPKLKESNWLCGGVIIHSQYVLTSAACIEDVQHFVVVSGTHRWLPLGKEDDCIKNGAKKAIWKCVPKNYVFDGKEFDNIRWMVNDIAVVKVEDNFNFNKRIRGCDFIPKLIAYNNESQELEAPGTIASIAGWGSVDRFSDMISRSNVNSPELLETDVVLISKANCKKSWAERYHHIIDQNMVCAKDGVDSDAMSALCKEQQIDCKELVYSDETEDQTKTRRFILEPESLQVHGASHYNQARRSKTVSGGFCENDHGGPLIVGHGRSSTVIGVISACMTANFTLKCYGPFLYTSVWKKRHVISCAIDKEMRRILNGEESRSNRPYMVYLKLPSNNPKYKNYRRWLCGGVIVNEEYILTSAACIEDAKHFYVVSGTFRYNPDEDRHNNLCIKNGAKKAVWKCIPRNYVFDGHENDNIRWMNNDIAIVKVEDEFDFTRRIRGCDFIPKPIGYNNQSSRYEEPGNMAVVAGWGSTDKYNDWVNRRQNQYETQELLESTVELISKKRCKQRWGPRYHNIIDNYMICSKDSAPELSEACNDKYVECTDIMYSGEDEETRRVLDPKKLVLHSAYHNESGRRQHSGSGGFCENDHGGPLVYGQGSNAMVIGIISACLVKERTNKCYGPFLYTSVYKNRVLIDCAIYKDVVSDCTKLFRSSNSYKEEDLTWVDHPDGPAKNEVAKMRRIKEKVFNRTLAITKSPSHVIEKLRELTLRTFTDHAEMRLRSFNVTINK</sequence>
<protein>
    <recommendedName>
        <fullName evidence="1">Peptidase S1 domain-containing protein</fullName>
    </recommendedName>
</protein>
<proteinExistence type="predicted"/>
<dbReference type="InterPro" id="IPR001254">
    <property type="entry name" value="Trypsin_dom"/>
</dbReference>
<dbReference type="SUPFAM" id="SSF50494">
    <property type="entry name" value="Trypsin-like serine proteases"/>
    <property type="match status" value="2"/>
</dbReference>
<dbReference type="InterPro" id="IPR009003">
    <property type="entry name" value="Peptidase_S1_PA"/>
</dbReference>
<dbReference type="Proteomes" id="UP001153954">
    <property type="component" value="Unassembled WGS sequence"/>
</dbReference>
<feature type="domain" description="Peptidase S1" evidence="1">
    <location>
        <begin position="1"/>
        <end position="320"/>
    </location>
</feature>
<gene>
    <name evidence="2" type="ORF">EEDITHA_LOCUS12293</name>
</gene>
<dbReference type="EMBL" id="CAKOGL010000017">
    <property type="protein sequence ID" value="CAH2097020.1"/>
    <property type="molecule type" value="Genomic_DNA"/>
</dbReference>
<dbReference type="GO" id="GO:0004252">
    <property type="term" value="F:serine-type endopeptidase activity"/>
    <property type="evidence" value="ECO:0007669"/>
    <property type="project" value="InterPro"/>
</dbReference>
<accession>A0AAU9UH27</accession>
<name>A0AAU9UH27_EUPED</name>
<evidence type="ECO:0000313" key="3">
    <source>
        <dbReference type="Proteomes" id="UP001153954"/>
    </source>
</evidence>
<organism evidence="2 3">
    <name type="scientific">Euphydryas editha</name>
    <name type="common">Edith's checkerspot</name>
    <dbReference type="NCBI Taxonomy" id="104508"/>
    <lineage>
        <taxon>Eukaryota</taxon>
        <taxon>Metazoa</taxon>
        <taxon>Ecdysozoa</taxon>
        <taxon>Arthropoda</taxon>
        <taxon>Hexapoda</taxon>
        <taxon>Insecta</taxon>
        <taxon>Pterygota</taxon>
        <taxon>Neoptera</taxon>
        <taxon>Endopterygota</taxon>
        <taxon>Lepidoptera</taxon>
        <taxon>Glossata</taxon>
        <taxon>Ditrysia</taxon>
        <taxon>Papilionoidea</taxon>
        <taxon>Nymphalidae</taxon>
        <taxon>Nymphalinae</taxon>
        <taxon>Euphydryas</taxon>
    </lineage>
</organism>
<comment type="caution">
    <text evidence="2">The sequence shown here is derived from an EMBL/GenBank/DDBJ whole genome shotgun (WGS) entry which is preliminary data.</text>
</comment>
<evidence type="ECO:0000259" key="1">
    <source>
        <dbReference type="PROSITE" id="PS50240"/>
    </source>
</evidence>
<dbReference type="Pfam" id="PF00089">
    <property type="entry name" value="Trypsin"/>
    <property type="match status" value="2"/>
</dbReference>
<reference evidence="2" key="1">
    <citation type="submission" date="2022-03" db="EMBL/GenBank/DDBJ databases">
        <authorList>
            <person name="Tunstrom K."/>
        </authorList>
    </citation>
    <scope>NUCLEOTIDE SEQUENCE</scope>
</reference>
<dbReference type="InterPro" id="IPR043504">
    <property type="entry name" value="Peptidase_S1_PA_chymotrypsin"/>
</dbReference>
<dbReference type="SMART" id="SM00020">
    <property type="entry name" value="Tryp_SPc"/>
    <property type="match status" value="1"/>
</dbReference>
<dbReference type="Gene3D" id="2.40.10.10">
    <property type="entry name" value="Trypsin-like serine proteases"/>
    <property type="match status" value="4"/>
</dbReference>
<dbReference type="AlphaFoldDB" id="A0AAU9UH27"/>
<dbReference type="PROSITE" id="PS50240">
    <property type="entry name" value="TRYPSIN_DOM"/>
    <property type="match status" value="2"/>
</dbReference>
<dbReference type="PANTHER" id="PTHR24260:SF136">
    <property type="entry name" value="GH08193P-RELATED"/>
    <property type="match status" value="1"/>
</dbReference>
<keyword evidence="3" id="KW-1185">Reference proteome</keyword>
<dbReference type="GO" id="GO:0006508">
    <property type="term" value="P:proteolysis"/>
    <property type="evidence" value="ECO:0007669"/>
    <property type="project" value="InterPro"/>
</dbReference>